<dbReference type="PANTHER" id="PTHR24346">
    <property type="entry name" value="MAP/MICROTUBULE AFFINITY-REGULATING KINASE"/>
    <property type="match status" value="1"/>
</dbReference>
<keyword evidence="2" id="KW-0067">ATP-binding</keyword>
<organism evidence="4 5">
    <name type="scientific">Gnathostoma spinigerum</name>
    <dbReference type="NCBI Taxonomy" id="75299"/>
    <lineage>
        <taxon>Eukaryota</taxon>
        <taxon>Metazoa</taxon>
        <taxon>Ecdysozoa</taxon>
        <taxon>Nematoda</taxon>
        <taxon>Chromadorea</taxon>
        <taxon>Rhabditida</taxon>
        <taxon>Spirurina</taxon>
        <taxon>Gnathostomatomorpha</taxon>
        <taxon>Gnathostomatoidea</taxon>
        <taxon>Gnathostomatidae</taxon>
        <taxon>Gnathostoma</taxon>
    </lineage>
</organism>
<dbReference type="PROSITE" id="PS00108">
    <property type="entry name" value="PROTEIN_KINASE_ST"/>
    <property type="match status" value="1"/>
</dbReference>
<accession>A0ABD6EFG0</accession>
<sequence>MSEPVMNDGGTKAERSLSMEAAVEHVRKMLATELNDERIAQTSHSTVFRTFSKVFGRNIAVKIIDVNALPEAISQKFLPRELYITKMARHPHISKALMIKTPIPSKIIIASEYCPNGTLLNLILKEKRIPEYPHAARLFRQLTEAVHYLHQHFVVHRDIKAENVLLDANGDVKLIDFGFARFIGRQERSYSFCGTKPYSAPNVVKHQPYNAYAADWYAMGVLLYTTIIGKWPHDPACKEEHFNPIQFPKDFPSQAARDLILSLMDTREEYRSNYEGIIRSAWMKKNHADKWLFADANHIYEVI</sequence>
<evidence type="ECO:0000256" key="1">
    <source>
        <dbReference type="ARBA" id="ARBA00022741"/>
    </source>
</evidence>
<reference evidence="4 5" key="1">
    <citation type="submission" date="2024-08" db="EMBL/GenBank/DDBJ databases">
        <title>Gnathostoma spinigerum genome.</title>
        <authorList>
            <person name="Gonzalez-Bertolin B."/>
            <person name="Monzon S."/>
            <person name="Zaballos A."/>
            <person name="Jimenez P."/>
            <person name="Dekumyoy P."/>
            <person name="Varona S."/>
            <person name="Cuesta I."/>
            <person name="Sumanam S."/>
            <person name="Adisakwattana P."/>
            <person name="Gasser R.B."/>
            <person name="Hernandez-Gonzalez A."/>
            <person name="Young N.D."/>
            <person name="Perteguer M.J."/>
        </authorList>
    </citation>
    <scope>NUCLEOTIDE SEQUENCE [LARGE SCALE GENOMIC DNA]</scope>
    <source>
        <strain evidence="4">AL3</strain>
        <tissue evidence="4">Liver</tissue>
    </source>
</reference>
<keyword evidence="1" id="KW-0547">Nucleotide-binding</keyword>
<dbReference type="SMART" id="SM00220">
    <property type="entry name" value="S_TKc"/>
    <property type="match status" value="1"/>
</dbReference>
<feature type="domain" description="Protein kinase" evidence="3">
    <location>
        <begin position="33"/>
        <end position="283"/>
    </location>
</feature>
<dbReference type="Gene3D" id="1.10.510.10">
    <property type="entry name" value="Transferase(Phosphotransferase) domain 1"/>
    <property type="match status" value="1"/>
</dbReference>
<dbReference type="EMBL" id="JBGFUD010001304">
    <property type="protein sequence ID" value="MFH4976084.1"/>
    <property type="molecule type" value="Genomic_DNA"/>
</dbReference>
<evidence type="ECO:0000313" key="4">
    <source>
        <dbReference type="EMBL" id="MFH4976084.1"/>
    </source>
</evidence>
<dbReference type="InterPro" id="IPR000719">
    <property type="entry name" value="Prot_kinase_dom"/>
</dbReference>
<protein>
    <recommendedName>
        <fullName evidence="3">Protein kinase domain-containing protein</fullName>
    </recommendedName>
</protein>
<dbReference type="InterPro" id="IPR011009">
    <property type="entry name" value="Kinase-like_dom_sf"/>
</dbReference>
<proteinExistence type="predicted"/>
<dbReference type="SUPFAM" id="SSF56112">
    <property type="entry name" value="Protein kinase-like (PK-like)"/>
    <property type="match status" value="1"/>
</dbReference>
<dbReference type="AlphaFoldDB" id="A0ABD6EFG0"/>
<dbReference type="PROSITE" id="PS50011">
    <property type="entry name" value="PROTEIN_KINASE_DOM"/>
    <property type="match status" value="1"/>
</dbReference>
<dbReference type="Pfam" id="PF00069">
    <property type="entry name" value="Pkinase"/>
    <property type="match status" value="1"/>
</dbReference>
<evidence type="ECO:0000313" key="5">
    <source>
        <dbReference type="Proteomes" id="UP001608902"/>
    </source>
</evidence>
<evidence type="ECO:0000259" key="3">
    <source>
        <dbReference type="PROSITE" id="PS50011"/>
    </source>
</evidence>
<dbReference type="Proteomes" id="UP001608902">
    <property type="component" value="Unassembled WGS sequence"/>
</dbReference>
<dbReference type="PIRSF" id="PIRSF000654">
    <property type="entry name" value="Integrin-linked_kinase"/>
    <property type="match status" value="1"/>
</dbReference>
<dbReference type="GO" id="GO:0005524">
    <property type="term" value="F:ATP binding"/>
    <property type="evidence" value="ECO:0007669"/>
    <property type="project" value="UniProtKB-KW"/>
</dbReference>
<keyword evidence="5" id="KW-1185">Reference proteome</keyword>
<name>A0ABD6EFG0_9BILA</name>
<dbReference type="PANTHER" id="PTHR24346:SF42">
    <property type="entry name" value="SERINE_THREONINE-PROTEIN KINASE SIK3"/>
    <property type="match status" value="1"/>
</dbReference>
<gene>
    <name evidence="4" type="ORF">AB6A40_002793</name>
</gene>
<comment type="caution">
    <text evidence="4">The sequence shown here is derived from an EMBL/GenBank/DDBJ whole genome shotgun (WGS) entry which is preliminary data.</text>
</comment>
<dbReference type="InterPro" id="IPR008271">
    <property type="entry name" value="Ser/Thr_kinase_AS"/>
</dbReference>
<evidence type="ECO:0000256" key="2">
    <source>
        <dbReference type="ARBA" id="ARBA00022840"/>
    </source>
</evidence>